<dbReference type="Gene3D" id="3.30.2180.10">
    <property type="entry name" value="ATP12-like"/>
    <property type="match status" value="1"/>
</dbReference>
<evidence type="ECO:0000313" key="2">
    <source>
        <dbReference type="RefSeq" id="XP_028034196.1"/>
    </source>
</evidence>
<dbReference type="KEGG" id="bman:114246023"/>
<dbReference type="GO" id="GO:0005739">
    <property type="term" value="C:mitochondrion"/>
    <property type="evidence" value="ECO:0007669"/>
    <property type="project" value="TreeGrafter"/>
</dbReference>
<accession>A0A6J2JWI3</accession>
<dbReference type="PANTHER" id="PTHR21013:SF10">
    <property type="entry name" value="ATP SYNTHASE MITOCHONDRIAL F1 COMPLEX ASSEMBLY FACTOR 2"/>
    <property type="match status" value="1"/>
</dbReference>
<dbReference type="InterPro" id="IPR011419">
    <property type="entry name" value="ATP12_ATP_synth-F1-assembly"/>
</dbReference>
<dbReference type="RefSeq" id="XP_028034196.1">
    <property type="nucleotide sequence ID" value="XM_028178395.1"/>
</dbReference>
<dbReference type="Proteomes" id="UP000504629">
    <property type="component" value="Unplaced"/>
</dbReference>
<dbReference type="GeneID" id="114246023"/>
<dbReference type="PANTHER" id="PTHR21013">
    <property type="entry name" value="ATP SYNTHASE MITOCHONDRIAL F1 COMPLEX ASSEMBLY FACTOR 2/ATP12 PROTEIN, MITOCHONDRIAL PRECURSOR"/>
    <property type="match status" value="1"/>
</dbReference>
<dbReference type="AlphaFoldDB" id="A0A6J2JWI3"/>
<dbReference type="SUPFAM" id="SSF160909">
    <property type="entry name" value="ATP12-like"/>
    <property type="match status" value="1"/>
</dbReference>
<sequence>MRIFTLASGISTLLKTRCTLCSIYRPYATRKRFYKGTAVIQNDNKWEVTLDHRRLKTPNGNVLTVGNEPLARAVAVEWDSQNETISQATMHLVRAKLINYSQ</sequence>
<dbReference type="GO" id="GO:0033615">
    <property type="term" value="P:mitochondrial proton-transporting ATP synthase complex assembly"/>
    <property type="evidence" value="ECO:0007669"/>
    <property type="project" value="TreeGrafter"/>
</dbReference>
<name>A0A6J2JWI3_BOMMA</name>
<dbReference type="OrthoDB" id="5673at2759"/>
<evidence type="ECO:0000313" key="1">
    <source>
        <dbReference type="Proteomes" id="UP000504629"/>
    </source>
</evidence>
<keyword evidence="1" id="KW-1185">Reference proteome</keyword>
<reference evidence="2" key="1">
    <citation type="submission" date="2025-08" db="UniProtKB">
        <authorList>
            <consortium name="RefSeq"/>
        </authorList>
    </citation>
    <scope>IDENTIFICATION</scope>
    <source>
        <tissue evidence="2">Silk gland</tissue>
    </source>
</reference>
<organism evidence="1 2">
    <name type="scientific">Bombyx mandarina</name>
    <name type="common">Wild silk moth</name>
    <name type="synonym">Wild silkworm</name>
    <dbReference type="NCBI Taxonomy" id="7092"/>
    <lineage>
        <taxon>Eukaryota</taxon>
        <taxon>Metazoa</taxon>
        <taxon>Ecdysozoa</taxon>
        <taxon>Arthropoda</taxon>
        <taxon>Hexapoda</taxon>
        <taxon>Insecta</taxon>
        <taxon>Pterygota</taxon>
        <taxon>Neoptera</taxon>
        <taxon>Endopterygota</taxon>
        <taxon>Lepidoptera</taxon>
        <taxon>Glossata</taxon>
        <taxon>Ditrysia</taxon>
        <taxon>Bombycoidea</taxon>
        <taxon>Bombycidae</taxon>
        <taxon>Bombycinae</taxon>
        <taxon>Bombyx</taxon>
    </lineage>
</organism>
<dbReference type="InterPro" id="IPR042272">
    <property type="entry name" value="ATP12_ATP_synth-F1-assembly_N"/>
</dbReference>
<proteinExistence type="predicted"/>
<protein>
    <submittedName>
        <fullName evidence="2">ATP synthase mitochondrial F1 complex assembly factor 2-like isoform X1</fullName>
    </submittedName>
</protein>
<dbReference type="Pfam" id="PF07542">
    <property type="entry name" value="ATP12"/>
    <property type="match status" value="1"/>
</dbReference>
<gene>
    <name evidence="2" type="primary">LOC114246023</name>
</gene>